<comment type="caution">
    <text evidence="2">The sequence shown here is derived from an EMBL/GenBank/DDBJ whole genome shotgun (WGS) entry which is preliminary data.</text>
</comment>
<dbReference type="Proteomes" id="UP000265520">
    <property type="component" value="Unassembled WGS sequence"/>
</dbReference>
<keyword evidence="1" id="KW-0472">Membrane</keyword>
<dbReference type="EMBL" id="LXQA010094282">
    <property type="protein sequence ID" value="MCI14913.1"/>
    <property type="molecule type" value="Genomic_DNA"/>
</dbReference>
<evidence type="ECO:0000313" key="2">
    <source>
        <dbReference type="EMBL" id="MCI14913.1"/>
    </source>
</evidence>
<feature type="transmembrane region" description="Helical" evidence="1">
    <location>
        <begin position="12"/>
        <end position="31"/>
    </location>
</feature>
<feature type="non-terminal residue" evidence="2">
    <location>
        <position position="1"/>
    </location>
</feature>
<name>A0A392PS45_9FABA</name>
<keyword evidence="1" id="KW-0812">Transmembrane</keyword>
<gene>
    <name evidence="2" type="ORF">A2U01_0036048</name>
</gene>
<accession>A0A392PS45</accession>
<dbReference type="AlphaFoldDB" id="A0A392PS45"/>
<evidence type="ECO:0000256" key="1">
    <source>
        <dbReference type="SAM" id="Phobius"/>
    </source>
</evidence>
<keyword evidence="3" id="KW-1185">Reference proteome</keyword>
<sequence>NLWLKRGSSDLYVFCYMLYALVYAVEVVAYVHDAWTDALTSGICSSSCMQ</sequence>
<organism evidence="2 3">
    <name type="scientific">Trifolium medium</name>
    <dbReference type="NCBI Taxonomy" id="97028"/>
    <lineage>
        <taxon>Eukaryota</taxon>
        <taxon>Viridiplantae</taxon>
        <taxon>Streptophyta</taxon>
        <taxon>Embryophyta</taxon>
        <taxon>Tracheophyta</taxon>
        <taxon>Spermatophyta</taxon>
        <taxon>Magnoliopsida</taxon>
        <taxon>eudicotyledons</taxon>
        <taxon>Gunneridae</taxon>
        <taxon>Pentapetalae</taxon>
        <taxon>rosids</taxon>
        <taxon>fabids</taxon>
        <taxon>Fabales</taxon>
        <taxon>Fabaceae</taxon>
        <taxon>Papilionoideae</taxon>
        <taxon>50 kb inversion clade</taxon>
        <taxon>NPAAA clade</taxon>
        <taxon>Hologalegina</taxon>
        <taxon>IRL clade</taxon>
        <taxon>Trifolieae</taxon>
        <taxon>Trifolium</taxon>
    </lineage>
</organism>
<reference evidence="2 3" key="1">
    <citation type="journal article" date="2018" name="Front. Plant Sci.">
        <title>Red Clover (Trifolium pratense) and Zigzag Clover (T. medium) - A Picture of Genomic Similarities and Differences.</title>
        <authorList>
            <person name="Dluhosova J."/>
            <person name="Istvanek J."/>
            <person name="Nedelnik J."/>
            <person name="Repkova J."/>
        </authorList>
    </citation>
    <scope>NUCLEOTIDE SEQUENCE [LARGE SCALE GENOMIC DNA]</scope>
    <source>
        <strain evidence="3">cv. 10/8</strain>
        <tissue evidence="2">Leaf</tissue>
    </source>
</reference>
<protein>
    <submittedName>
        <fullName evidence="2">Uncharacterized protein</fullName>
    </submittedName>
</protein>
<proteinExistence type="predicted"/>
<keyword evidence="1" id="KW-1133">Transmembrane helix</keyword>
<evidence type="ECO:0000313" key="3">
    <source>
        <dbReference type="Proteomes" id="UP000265520"/>
    </source>
</evidence>